<sequence>MAEDKGSGEMPSSSANGAEESKMSSKIKGVKGPLIFSAVLAAIAGVVTVFFATGGTGGTVSTGSARIIRFDLGAIAFGITFIVCLVVCAMLLMTHKENPEELSEGSGVNLRSEDRLKKLKQAGAENAPQSADAVDPSDSNDPRDKDS</sequence>
<dbReference type="EMBL" id="JACBYQ010000002">
    <property type="protein sequence ID" value="NYE95992.1"/>
    <property type="molecule type" value="Genomic_DNA"/>
</dbReference>
<organism evidence="3 4">
    <name type="scientific">Psychromicrobium silvestre</name>
    <dbReference type="NCBI Taxonomy" id="1645614"/>
    <lineage>
        <taxon>Bacteria</taxon>
        <taxon>Bacillati</taxon>
        <taxon>Actinomycetota</taxon>
        <taxon>Actinomycetes</taxon>
        <taxon>Micrococcales</taxon>
        <taxon>Micrococcaceae</taxon>
        <taxon>Psychromicrobium</taxon>
    </lineage>
</organism>
<evidence type="ECO:0000256" key="2">
    <source>
        <dbReference type="SAM" id="Phobius"/>
    </source>
</evidence>
<keyword evidence="2" id="KW-1133">Transmembrane helix</keyword>
<keyword evidence="2" id="KW-0472">Membrane</keyword>
<feature type="region of interest" description="Disordered" evidence="1">
    <location>
        <begin position="1"/>
        <end position="21"/>
    </location>
</feature>
<evidence type="ECO:0000313" key="4">
    <source>
        <dbReference type="Proteomes" id="UP000521748"/>
    </source>
</evidence>
<evidence type="ECO:0000256" key="1">
    <source>
        <dbReference type="SAM" id="MobiDB-lite"/>
    </source>
</evidence>
<feature type="transmembrane region" description="Helical" evidence="2">
    <location>
        <begin position="32"/>
        <end position="52"/>
    </location>
</feature>
<comment type="caution">
    <text evidence="3">The sequence shown here is derived from an EMBL/GenBank/DDBJ whole genome shotgun (WGS) entry which is preliminary data.</text>
</comment>
<feature type="region of interest" description="Disordered" evidence="1">
    <location>
        <begin position="119"/>
        <end position="147"/>
    </location>
</feature>
<gene>
    <name evidence="3" type="ORF">FHU41_002242</name>
</gene>
<accession>A0A7Y9S949</accession>
<evidence type="ECO:0000313" key="3">
    <source>
        <dbReference type="EMBL" id="NYE95992.1"/>
    </source>
</evidence>
<dbReference type="AlphaFoldDB" id="A0A7Y9S949"/>
<name>A0A7Y9S949_9MICC</name>
<evidence type="ECO:0008006" key="5">
    <source>
        <dbReference type="Google" id="ProtNLM"/>
    </source>
</evidence>
<proteinExistence type="predicted"/>
<keyword evidence="2" id="KW-0812">Transmembrane</keyword>
<keyword evidence="4" id="KW-1185">Reference proteome</keyword>
<reference evidence="3 4" key="1">
    <citation type="submission" date="2020-07" db="EMBL/GenBank/DDBJ databases">
        <title>Sequencing the genomes of 1000 actinobacteria strains.</title>
        <authorList>
            <person name="Klenk H.-P."/>
        </authorList>
    </citation>
    <scope>NUCLEOTIDE SEQUENCE [LARGE SCALE GENOMIC DNA]</scope>
    <source>
        <strain evidence="3 4">DSM 102047</strain>
    </source>
</reference>
<feature type="transmembrane region" description="Helical" evidence="2">
    <location>
        <begin position="72"/>
        <end position="93"/>
    </location>
</feature>
<dbReference type="Proteomes" id="UP000521748">
    <property type="component" value="Unassembled WGS sequence"/>
</dbReference>
<dbReference type="RefSeq" id="WP_179389707.1">
    <property type="nucleotide sequence ID" value="NZ_JACBYQ010000002.1"/>
</dbReference>
<protein>
    <recommendedName>
        <fullName evidence="5">Transmembrane protein</fullName>
    </recommendedName>
</protein>